<sequence length="108" mass="12538">MAESVTIGAYAVAYFARRRITALGPDPWRAIGLIIRQTGDDGRCVFVTPDECEERDRRPTYLKLLSVRHLHTFLRETKSKKLTTKWFRVPFKMQNPKKKTAPPPYSSR</sequence>
<name>A0A4C1X1I4_EUMVA</name>
<keyword evidence="2" id="KW-1185">Reference proteome</keyword>
<reference evidence="1 2" key="1">
    <citation type="journal article" date="2019" name="Commun. Biol.">
        <title>The bagworm genome reveals a unique fibroin gene that provides high tensile strength.</title>
        <authorList>
            <person name="Kono N."/>
            <person name="Nakamura H."/>
            <person name="Ohtoshi R."/>
            <person name="Tomita M."/>
            <person name="Numata K."/>
            <person name="Arakawa K."/>
        </authorList>
    </citation>
    <scope>NUCLEOTIDE SEQUENCE [LARGE SCALE GENOMIC DNA]</scope>
</reference>
<comment type="caution">
    <text evidence="1">The sequence shown here is derived from an EMBL/GenBank/DDBJ whole genome shotgun (WGS) entry which is preliminary data.</text>
</comment>
<organism evidence="1 2">
    <name type="scientific">Eumeta variegata</name>
    <name type="common">Bagworm moth</name>
    <name type="synonym">Eumeta japonica</name>
    <dbReference type="NCBI Taxonomy" id="151549"/>
    <lineage>
        <taxon>Eukaryota</taxon>
        <taxon>Metazoa</taxon>
        <taxon>Ecdysozoa</taxon>
        <taxon>Arthropoda</taxon>
        <taxon>Hexapoda</taxon>
        <taxon>Insecta</taxon>
        <taxon>Pterygota</taxon>
        <taxon>Neoptera</taxon>
        <taxon>Endopterygota</taxon>
        <taxon>Lepidoptera</taxon>
        <taxon>Glossata</taxon>
        <taxon>Ditrysia</taxon>
        <taxon>Tineoidea</taxon>
        <taxon>Psychidae</taxon>
        <taxon>Oiketicinae</taxon>
        <taxon>Eumeta</taxon>
    </lineage>
</organism>
<dbReference type="AlphaFoldDB" id="A0A4C1X1I4"/>
<dbReference type="EMBL" id="BGZK01000707">
    <property type="protein sequence ID" value="GBP57023.1"/>
    <property type="molecule type" value="Genomic_DNA"/>
</dbReference>
<gene>
    <name evidence="1" type="ORF">EVAR_45778_1</name>
</gene>
<accession>A0A4C1X1I4</accession>
<dbReference type="Proteomes" id="UP000299102">
    <property type="component" value="Unassembled WGS sequence"/>
</dbReference>
<proteinExistence type="predicted"/>
<protein>
    <submittedName>
        <fullName evidence="1">Uncharacterized protein</fullName>
    </submittedName>
</protein>
<evidence type="ECO:0000313" key="1">
    <source>
        <dbReference type="EMBL" id="GBP57023.1"/>
    </source>
</evidence>
<evidence type="ECO:0000313" key="2">
    <source>
        <dbReference type="Proteomes" id="UP000299102"/>
    </source>
</evidence>